<comment type="caution">
    <text evidence="3">The sequence shown here is derived from an EMBL/GenBank/DDBJ whole genome shotgun (WGS) entry which is preliminary data.</text>
</comment>
<evidence type="ECO:0000256" key="1">
    <source>
        <dbReference type="SAM" id="MobiDB-lite"/>
    </source>
</evidence>
<protein>
    <submittedName>
        <fullName evidence="3">Helicase-associated protein</fullName>
    </submittedName>
</protein>
<sequence>MYRKGLSRKKIAELARVKVSAVTSHVTAAKAADPGLKAEHRAAVDDAARNAAPGIKRLYQLLAMVEATGRFPSRSAEDKAERELAEWLRRRRRDADAGILNPVIGAGLSVLPDWRRKPREAREDQQWQDHLQQLAAYTAAGHPWPRATPGVTGLEKDLGGWLRSQRYKFRHGDLSPARSDALDAAVPGWLTGRKAAAEPSDDDVDQSRAGMFRTR</sequence>
<evidence type="ECO:0000313" key="4">
    <source>
        <dbReference type="Proteomes" id="UP000249166"/>
    </source>
</evidence>
<keyword evidence="3" id="KW-0378">Hydrolase</keyword>
<dbReference type="Proteomes" id="UP000249166">
    <property type="component" value="Unassembled WGS sequence"/>
</dbReference>
<organism evidence="3 4">
    <name type="scientific">Arthrobacter globiformis</name>
    <dbReference type="NCBI Taxonomy" id="1665"/>
    <lineage>
        <taxon>Bacteria</taxon>
        <taxon>Bacillati</taxon>
        <taxon>Actinomycetota</taxon>
        <taxon>Actinomycetes</taxon>
        <taxon>Micrococcales</taxon>
        <taxon>Micrococcaceae</taxon>
        <taxon>Arthrobacter</taxon>
    </lineage>
</organism>
<name>A0A328HB78_ARTGO</name>
<evidence type="ECO:0000313" key="3">
    <source>
        <dbReference type="EMBL" id="RAM35414.1"/>
    </source>
</evidence>
<reference evidence="3 4" key="1">
    <citation type="submission" date="2018-04" db="EMBL/GenBank/DDBJ databases">
        <title>Bacteria isolated from cave deposits of Manipur.</title>
        <authorList>
            <person name="Sahoo D."/>
            <person name="Sarangthem I."/>
            <person name="Nandeibam J."/>
        </authorList>
    </citation>
    <scope>NUCLEOTIDE SEQUENCE [LARGE SCALE GENOMIC DNA]</scope>
    <source>
        <strain evidence="4">mrc11</strain>
    </source>
</reference>
<feature type="domain" description="Helicase-associated" evidence="2">
    <location>
        <begin position="124"/>
        <end position="184"/>
    </location>
</feature>
<dbReference type="AlphaFoldDB" id="A0A328HB78"/>
<dbReference type="InterPro" id="IPR005114">
    <property type="entry name" value="Helicase_assoc"/>
</dbReference>
<dbReference type="Pfam" id="PF03457">
    <property type="entry name" value="HA"/>
    <property type="match status" value="1"/>
</dbReference>
<dbReference type="Gene3D" id="6.10.140.530">
    <property type="match status" value="1"/>
</dbReference>
<dbReference type="EMBL" id="QLNP01000104">
    <property type="protein sequence ID" value="RAM35414.1"/>
    <property type="molecule type" value="Genomic_DNA"/>
</dbReference>
<proteinExistence type="predicted"/>
<keyword evidence="3" id="KW-0347">Helicase</keyword>
<feature type="region of interest" description="Disordered" evidence="1">
    <location>
        <begin position="192"/>
        <end position="215"/>
    </location>
</feature>
<dbReference type="GO" id="GO:0004386">
    <property type="term" value="F:helicase activity"/>
    <property type="evidence" value="ECO:0007669"/>
    <property type="project" value="UniProtKB-KW"/>
</dbReference>
<evidence type="ECO:0000259" key="2">
    <source>
        <dbReference type="Pfam" id="PF03457"/>
    </source>
</evidence>
<keyword evidence="3" id="KW-0067">ATP-binding</keyword>
<gene>
    <name evidence="3" type="ORF">DBZ45_20515</name>
</gene>
<accession>A0A328HB78</accession>
<keyword evidence="3" id="KW-0547">Nucleotide-binding</keyword>